<evidence type="ECO:0000313" key="3">
    <source>
        <dbReference type="EMBL" id="GAA3968236.1"/>
    </source>
</evidence>
<sequence>MQRIERLRGLMADDHMDAVVLTTPHNVLYSTGYTSVLEKWQLHEPLAAAVVPLDPEKPVMLFLPEANLALLMVQEEAGNPDRADEIRVFDMINFCEVMRSDDPAAAASLIGQESVKVYGERVRGNCEPDIIESIRTALIDHQLDSGTIGFDDLRVMAHLGRSGLNFNGVDALETLIRSRIVKTEPELEAFRRVGRVADKSLAAAADALRPGVSWNEVQNAVADTMVRLEAVPVDEGAMLFGGTFRDAFIPELFRTRDDRPLDTGQVVILETQGVCEGFWIDINRTAVIGEPTAEYQRLHDVLRDAFELMVAELQPGAWTGGLPKIAHDHLRDNGIPVPEKLLVLAHGIGHMTLEFPFDFPAQGRARAQGFQLEENMVISLDCLYYGGELGPCHMENVYIITKDGPENTYSTPLKLMGPR</sequence>
<dbReference type="Pfam" id="PF00557">
    <property type="entry name" value="Peptidase_M24"/>
    <property type="match status" value="1"/>
</dbReference>
<dbReference type="SUPFAM" id="SSF53092">
    <property type="entry name" value="Creatinase/prolidase N-terminal domain"/>
    <property type="match status" value="1"/>
</dbReference>
<dbReference type="InterPro" id="IPR029149">
    <property type="entry name" value="Creatin/AminoP/Spt16_N"/>
</dbReference>
<dbReference type="InterPro" id="IPR050659">
    <property type="entry name" value="Peptidase_M24B"/>
</dbReference>
<protein>
    <recommendedName>
        <fullName evidence="5">Aminopeptidase P family protein</fullName>
    </recommendedName>
</protein>
<dbReference type="InterPro" id="IPR036005">
    <property type="entry name" value="Creatinase/aminopeptidase-like"/>
</dbReference>
<proteinExistence type="predicted"/>
<accession>A0ABP7PPB6</accession>
<gene>
    <name evidence="3" type="ORF">GCM10022231_31550</name>
</gene>
<dbReference type="Pfam" id="PF01321">
    <property type="entry name" value="Creatinase_N"/>
    <property type="match status" value="1"/>
</dbReference>
<dbReference type="InterPro" id="IPR000587">
    <property type="entry name" value="Creatinase_N"/>
</dbReference>
<dbReference type="RefSeq" id="WP_344785465.1">
    <property type="nucleotide sequence ID" value="NZ_BAAAZW010000010.1"/>
</dbReference>
<dbReference type="Gene3D" id="3.40.350.10">
    <property type="entry name" value="Creatinase/prolidase N-terminal domain"/>
    <property type="match status" value="1"/>
</dbReference>
<dbReference type="PANTHER" id="PTHR46112:SF2">
    <property type="entry name" value="XAA-PRO AMINOPEPTIDASE P-RELATED"/>
    <property type="match status" value="1"/>
</dbReference>
<evidence type="ECO:0000259" key="2">
    <source>
        <dbReference type="Pfam" id="PF01321"/>
    </source>
</evidence>
<comment type="caution">
    <text evidence="3">The sequence shown here is derived from an EMBL/GenBank/DDBJ whole genome shotgun (WGS) entry which is preliminary data.</text>
</comment>
<organism evidence="3 4">
    <name type="scientific">Gordonia caeni</name>
    <dbReference type="NCBI Taxonomy" id="1007097"/>
    <lineage>
        <taxon>Bacteria</taxon>
        <taxon>Bacillati</taxon>
        <taxon>Actinomycetota</taxon>
        <taxon>Actinomycetes</taxon>
        <taxon>Mycobacteriales</taxon>
        <taxon>Gordoniaceae</taxon>
        <taxon>Gordonia</taxon>
    </lineage>
</organism>
<dbReference type="SUPFAM" id="SSF55920">
    <property type="entry name" value="Creatinase/aminopeptidase"/>
    <property type="match status" value="1"/>
</dbReference>
<feature type="domain" description="Creatinase N-terminal" evidence="2">
    <location>
        <begin position="3"/>
        <end position="64"/>
    </location>
</feature>
<dbReference type="Proteomes" id="UP001418444">
    <property type="component" value="Unassembled WGS sequence"/>
</dbReference>
<evidence type="ECO:0000313" key="4">
    <source>
        <dbReference type="Proteomes" id="UP001418444"/>
    </source>
</evidence>
<dbReference type="EMBL" id="BAAAZW010000010">
    <property type="protein sequence ID" value="GAA3968236.1"/>
    <property type="molecule type" value="Genomic_DNA"/>
</dbReference>
<dbReference type="CDD" id="cd01066">
    <property type="entry name" value="APP_MetAP"/>
    <property type="match status" value="1"/>
</dbReference>
<evidence type="ECO:0000259" key="1">
    <source>
        <dbReference type="Pfam" id="PF00557"/>
    </source>
</evidence>
<keyword evidence="4" id="KW-1185">Reference proteome</keyword>
<dbReference type="PANTHER" id="PTHR46112">
    <property type="entry name" value="AMINOPEPTIDASE"/>
    <property type="match status" value="1"/>
</dbReference>
<dbReference type="Gene3D" id="3.90.230.10">
    <property type="entry name" value="Creatinase/methionine aminopeptidase superfamily"/>
    <property type="match status" value="1"/>
</dbReference>
<evidence type="ECO:0008006" key="5">
    <source>
        <dbReference type="Google" id="ProtNLM"/>
    </source>
</evidence>
<dbReference type="InterPro" id="IPR000994">
    <property type="entry name" value="Pept_M24"/>
</dbReference>
<feature type="domain" description="Peptidase M24" evidence="1">
    <location>
        <begin position="188"/>
        <end position="402"/>
    </location>
</feature>
<reference evidence="4" key="1">
    <citation type="journal article" date="2019" name="Int. J. Syst. Evol. Microbiol.">
        <title>The Global Catalogue of Microorganisms (GCM) 10K type strain sequencing project: providing services to taxonomists for standard genome sequencing and annotation.</title>
        <authorList>
            <consortium name="The Broad Institute Genomics Platform"/>
            <consortium name="The Broad Institute Genome Sequencing Center for Infectious Disease"/>
            <person name="Wu L."/>
            <person name="Ma J."/>
        </authorList>
    </citation>
    <scope>NUCLEOTIDE SEQUENCE [LARGE SCALE GENOMIC DNA]</scope>
    <source>
        <strain evidence="4">JCM 16923</strain>
    </source>
</reference>
<name>A0ABP7PPB6_9ACTN</name>